<dbReference type="EMBL" id="CM039437">
    <property type="protein sequence ID" value="KAI4305134.1"/>
    <property type="molecule type" value="Genomic_DNA"/>
</dbReference>
<organism evidence="1 2">
    <name type="scientific">Bauhinia variegata</name>
    <name type="common">Purple orchid tree</name>
    <name type="synonym">Phanera variegata</name>
    <dbReference type="NCBI Taxonomy" id="167791"/>
    <lineage>
        <taxon>Eukaryota</taxon>
        <taxon>Viridiplantae</taxon>
        <taxon>Streptophyta</taxon>
        <taxon>Embryophyta</taxon>
        <taxon>Tracheophyta</taxon>
        <taxon>Spermatophyta</taxon>
        <taxon>Magnoliopsida</taxon>
        <taxon>eudicotyledons</taxon>
        <taxon>Gunneridae</taxon>
        <taxon>Pentapetalae</taxon>
        <taxon>rosids</taxon>
        <taxon>fabids</taxon>
        <taxon>Fabales</taxon>
        <taxon>Fabaceae</taxon>
        <taxon>Cercidoideae</taxon>
        <taxon>Cercideae</taxon>
        <taxon>Bauhiniinae</taxon>
        <taxon>Bauhinia</taxon>
    </lineage>
</organism>
<evidence type="ECO:0000313" key="2">
    <source>
        <dbReference type="Proteomes" id="UP000828941"/>
    </source>
</evidence>
<reference evidence="1 2" key="1">
    <citation type="journal article" date="2022" name="DNA Res.">
        <title>Chromosomal-level genome assembly of the orchid tree Bauhinia variegata (Leguminosae; Cercidoideae) supports the allotetraploid origin hypothesis of Bauhinia.</title>
        <authorList>
            <person name="Zhong Y."/>
            <person name="Chen Y."/>
            <person name="Zheng D."/>
            <person name="Pang J."/>
            <person name="Liu Y."/>
            <person name="Luo S."/>
            <person name="Meng S."/>
            <person name="Qian L."/>
            <person name="Wei D."/>
            <person name="Dai S."/>
            <person name="Zhou R."/>
        </authorList>
    </citation>
    <scope>NUCLEOTIDE SEQUENCE [LARGE SCALE GENOMIC DNA]</scope>
    <source>
        <strain evidence="1">BV-YZ2020</strain>
    </source>
</reference>
<proteinExistence type="predicted"/>
<sequence>MGSPWIKWWLPVLCAIVVIQMHGRLGSVNGIPEEKKALLNFKQFLKFNKDSIEPLLPSWVHDPNSDCCRWERVTCNSSSGHVIHLLLDNIYLSASESSVSGTYISLNLSLFQPFKQLRRLNLSSNYLDGLFLAEDYRRMSTLKMLETLDLSNNFFESSIVRPLKALTSLKNLILNRCSIEGPFPAQGLCNMKNLQGLDLSYNNFNGTLDTCLGNLTSLQLLDLSNNDFSGSIPSPLIARLQSLEYLSLSDNKFEGLFSLSSLANHSNLKALRLGDMDSNEFQVETENPPNWVPSFQLILLEIPNSQLNLPTRTMPSFLLYQHSLEFIDLSGNSLVGVFPNWLVLNNPKLKCLLLNNNSFTGSLQLPADLNSHMDQLRLFDISNNKIQGWIPKNIGVFFPHLEFLHISSNMFNGKIPASIGKLKNLSFLDLACNNFSGELPKQILRGCISLQILRLSNNSLQGQILPTVPNWRDLTTLTMDNNQFNGTLEDVLWSMKGLEKLDFSNNKLSGRLPENWTGSVFLSYLSLSRNNFEGKIPKALCNLDFIYSIDLSHNRFSGAIPSCFNLQILESIHLQGNSLTGTIPKALSKCPQLVTIDLRDNKLTGSIPKGIFRLQRLMFLLLGGNGLQRKLSHHICNLKRLSFLDLSRNNFIGSIPSCINNISFARNVVISDHSFYAILSISYPTYLVGYHEYYSRYGDSGTFEEEVQFTTKSVALSYKGDILNYMSGLDLSCNLLYGEIPSQLGDLSSLHALNLSHNHLNGAIPESFHKLQNIESLDISYNNLSGNVPVQLEDLYSLAIFNVSYNNLSGRVPDQGQFGTFDISSYRGNPYLSWNRSNRGNATPPSPTNSSNDRGKNEPAIDLTALYWSSASTFLTVQLILVTVLWMNPRWRFEWFYFIETCLYKCFGQFLPPEAFY</sequence>
<dbReference type="Proteomes" id="UP000828941">
    <property type="component" value="Chromosome 12"/>
</dbReference>
<gene>
    <name evidence="1" type="ORF">L6164_028520</name>
</gene>
<comment type="caution">
    <text evidence="1">The sequence shown here is derived from an EMBL/GenBank/DDBJ whole genome shotgun (WGS) entry which is preliminary data.</text>
</comment>
<protein>
    <submittedName>
        <fullName evidence="1">Uncharacterized protein</fullName>
    </submittedName>
</protein>
<accession>A0ACB9L5Z2</accession>
<name>A0ACB9L5Z2_BAUVA</name>
<evidence type="ECO:0000313" key="1">
    <source>
        <dbReference type="EMBL" id="KAI4305134.1"/>
    </source>
</evidence>
<keyword evidence="2" id="KW-1185">Reference proteome</keyword>